<dbReference type="Pfam" id="PF04773">
    <property type="entry name" value="FecR"/>
    <property type="match status" value="1"/>
</dbReference>
<proteinExistence type="predicted"/>
<feature type="domain" description="Protein FecR C-terminal" evidence="3">
    <location>
        <begin position="246"/>
        <end position="313"/>
    </location>
</feature>
<dbReference type="InterPro" id="IPR006860">
    <property type="entry name" value="FecR"/>
</dbReference>
<dbReference type="Gene3D" id="3.55.50.30">
    <property type="match status" value="1"/>
</dbReference>
<name>A0A6H0KUV0_9BACE</name>
<dbReference type="GO" id="GO:0016989">
    <property type="term" value="F:sigma factor antagonist activity"/>
    <property type="evidence" value="ECO:0007669"/>
    <property type="project" value="TreeGrafter"/>
</dbReference>
<dbReference type="InterPro" id="IPR012373">
    <property type="entry name" value="Ferrdict_sens_TM"/>
</dbReference>
<dbReference type="PANTHER" id="PTHR30273:SF2">
    <property type="entry name" value="PROTEIN FECR"/>
    <property type="match status" value="1"/>
</dbReference>
<dbReference type="Gene3D" id="2.60.120.1440">
    <property type="match status" value="1"/>
</dbReference>
<protein>
    <submittedName>
        <fullName evidence="4">FecR family protein</fullName>
    </submittedName>
</protein>
<dbReference type="KEGG" id="bfc:BacF7301_24965"/>
<evidence type="ECO:0000313" key="4">
    <source>
        <dbReference type="EMBL" id="QIU97206.1"/>
    </source>
</evidence>
<reference evidence="4 5" key="1">
    <citation type="submission" date="2020-03" db="EMBL/GenBank/DDBJ databases">
        <title>Genomic analysis of Bacteroides faecium CBA7301.</title>
        <authorList>
            <person name="Kim J."/>
            <person name="Roh S.W."/>
        </authorList>
    </citation>
    <scope>NUCLEOTIDE SEQUENCE [LARGE SCALE GENOMIC DNA]</scope>
    <source>
        <strain evidence="4 5">CBA7301</strain>
    </source>
</reference>
<evidence type="ECO:0000256" key="1">
    <source>
        <dbReference type="SAM" id="Phobius"/>
    </source>
</evidence>
<evidence type="ECO:0000259" key="2">
    <source>
        <dbReference type="Pfam" id="PF04773"/>
    </source>
</evidence>
<dbReference type="InterPro" id="IPR032508">
    <property type="entry name" value="FecR_C"/>
</dbReference>
<dbReference type="EMBL" id="CP050831">
    <property type="protein sequence ID" value="QIU97206.1"/>
    <property type="molecule type" value="Genomic_DNA"/>
</dbReference>
<dbReference type="RefSeq" id="WP_167966903.1">
    <property type="nucleotide sequence ID" value="NZ_CP050831.1"/>
</dbReference>
<evidence type="ECO:0000259" key="3">
    <source>
        <dbReference type="Pfam" id="PF16344"/>
    </source>
</evidence>
<organism evidence="4 5">
    <name type="scientific">Bacteroides faecium</name>
    <dbReference type="NCBI Taxonomy" id="2715212"/>
    <lineage>
        <taxon>Bacteria</taxon>
        <taxon>Pseudomonadati</taxon>
        <taxon>Bacteroidota</taxon>
        <taxon>Bacteroidia</taxon>
        <taxon>Bacteroidales</taxon>
        <taxon>Bacteroidaceae</taxon>
        <taxon>Bacteroides</taxon>
    </lineage>
</organism>
<keyword evidence="1" id="KW-0812">Transmembrane</keyword>
<keyword evidence="1" id="KW-0472">Membrane</keyword>
<accession>A0A6H0KUV0</accession>
<dbReference type="Proteomes" id="UP000501780">
    <property type="component" value="Chromosome"/>
</dbReference>
<dbReference type="PIRSF" id="PIRSF018266">
    <property type="entry name" value="FecR"/>
    <property type="match status" value="1"/>
</dbReference>
<dbReference type="Pfam" id="PF16344">
    <property type="entry name" value="FecR_C"/>
    <property type="match status" value="1"/>
</dbReference>
<dbReference type="AlphaFoldDB" id="A0A6H0KUV0"/>
<feature type="transmembrane region" description="Helical" evidence="1">
    <location>
        <begin position="80"/>
        <end position="101"/>
    </location>
</feature>
<sequence length="315" mass="36157">MATEPTKLTNTIKKMLTKGLTASEKIELSEEKPVTHLQNKQWESDSSTHIKDQVDPAEIWNNIISTCWPHERKVACRRRYLRIGYSVAAVCLVLLMGMWTVDYFTNPYITINASLDKKLTVATLPDNSKIWLKEGASIRYKSKFIKNRDVILTGEASFDVTKSSHPFRVHFQDAQIEVKGTEFNIKSGNKLAEITLYTGSIVFSAEALQKSIEMKPSDQIVYNTVTHEVTNNEIDLEDYDWRSEEYRFVDKPMSELVDLINESYHANIKIRDVQCARNLFSGTIRKSESLEDVLDKICISFNLKIKAEKDSIILY</sequence>
<feature type="domain" description="FecR protein" evidence="2">
    <location>
        <begin position="122"/>
        <end position="201"/>
    </location>
</feature>
<keyword evidence="1" id="KW-1133">Transmembrane helix</keyword>
<gene>
    <name evidence="4" type="ORF">BacF7301_24965</name>
</gene>
<dbReference type="PANTHER" id="PTHR30273">
    <property type="entry name" value="PERIPLASMIC SIGNAL SENSOR AND SIGMA FACTOR ACTIVATOR FECR-RELATED"/>
    <property type="match status" value="1"/>
</dbReference>
<evidence type="ECO:0000313" key="5">
    <source>
        <dbReference type="Proteomes" id="UP000501780"/>
    </source>
</evidence>
<keyword evidence="5" id="KW-1185">Reference proteome</keyword>